<evidence type="ECO:0000313" key="2">
    <source>
        <dbReference type="Proteomes" id="UP001593833"/>
    </source>
</evidence>
<gene>
    <name evidence="1" type="ORF">ACFL6M_07265</name>
</gene>
<proteinExistence type="predicted"/>
<dbReference type="Proteomes" id="UP001593833">
    <property type="component" value="Unassembled WGS sequence"/>
</dbReference>
<dbReference type="EMBL" id="JBHPKH010000143">
    <property type="protein sequence ID" value="MFC1573381.1"/>
    <property type="molecule type" value="Genomic_DNA"/>
</dbReference>
<reference evidence="1 2" key="1">
    <citation type="submission" date="2024-09" db="EMBL/GenBank/DDBJ databases">
        <authorList>
            <person name="D'Angelo T."/>
        </authorList>
    </citation>
    <scope>NUCLEOTIDE SEQUENCE [LARGE SCALE GENOMIC DNA]</scope>
    <source>
        <strain evidence="1">SAG AM-320-E07</strain>
    </source>
</reference>
<sequence length="118" mass="13070">MEKKKLDKRTALEVIKNTMRYGSDEAGLEAQAQAARTEAAIAKAVKTGKIDYANLEPGDLDKIKYHDLVNRIHQIKLSSSEDTARKAEVQALVKRILSGDLDGKREIVVDDDGVGYRT</sequence>
<evidence type="ECO:0000313" key="1">
    <source>
        <dbReference type="EMBL" id="MFC1573381.1"/>
    </source>
</evidence>
<keyword evidence="2" id="KW-1185">Reference proteome</keyword>
<name>A0ABV6YM22_UNCEI</name>
<organism evidence="1 2">
    <name type="scientific">Eiseniibacteriota bacterium</name>
    <dbReference type="NCBI Taxonomy" id="2212470"/>
    <lineage>
        <taxon>Bacteria</taxon>
        <taxon>Candidatus Eiseniibacteriota</taxon>
    </lineage>
</organism>
<comment type="caution">
    <text evidence="1">The sequence shown here is derived from an EMBL/GenBank/DDBJ whole genome shotgun (WGS) entry which is preliminary data.</text>
</comment>
<accession>A0ABV6YM22</accession>
<protein>
    <submittedName>
        <fullName evidence="1">Uncharacterized protein</fullName>
    </submittedName>
</protein>